<protein>
    <submittedName>
        <fullName evidence="4">Uncharacterized protein</fullName>
    </submittedName>
</protein>
<dbReference type="Proteomes" id="UP000325577">
    <property type="component" value="Linkage Group LG10"/>
</dbReference>
<dbReference type="InterPro" id="IPR050088">
    <property type="entry name" value="IspD/TarI_cytidylyltransf_bact"/>
</dbReference>
<proteinExistence type="inferred from homology"/>
<name>A0A5J5BQX4_9ASTE</name>
<dbReference type="GO" id="GO:0050518">
    <property type="term" value="F:2-C-methyl-D-erythritol 4-phosphate cytidylyltransferase activity"/>
    <property type="evidence" value="ECO:0007669"/>
    <property type="project" value="TreeGrafter"/>
</dbReference>
<keyword evidence="2" id="KW-0808">Transferase</keyword>
<dbReference type="PANTHER" id="PTHR32125">
    <property type="entry name" value="2-C-METHYL-D-ERYTHRITOL 4-PHOSPHATE CYTIDYLYLTRANSFERASE, CHLOROPLASTIC"/>
    <property type="match status" value="1"/>
</dbReference>
<dbReference type="InterPro" id="IPR034683">
    <property type="entry name" value="IspD/TarI"/>
</dbReference>
<reference evidence="4 5" key="1">
    <citation type="submission" date="2019-09" db="EMBL/GenBank/DDBJ databases">
        <title>A chromosome-level genome assembly of the Chinese tupelo Nyssa sinensis.</title>
        <authorList>
            <person name="Yang X."/>
            <person name="Kang M."/>
            <person name="Yang Y."/>
            <person name="Xiong H."/>
            <person name="Wang M."/>
            <person name="Zhang Z."/>
            <person name="Wang Z."/>
            <person name="Wu H."/>
            <person name="Ma T."/>
            <person name="Liu J."/>
            <person name="Xi Z."/>
        </authorList>
    </citation>
    <scope>NUCLEOTIDE SEQUENCE [LARGE SCALE GENOMIC DNA]</scope>
    <source>
        <strain evidence="4">J267</strain>
        <tissue evidence="4">Leaf</tissue>
    </source>
</reference>
<dbReference type="InterPro" id="IPR029044">
    <property type="entry name" value="Nucleotide-diphossugar_trans"/>
</dbReference>
<evidence type="ECO:0000313" key="5">
    <source>
        <dbReference type="Proteomes" id="UP000325577"/>
    </source>
</evidence>
<evidence type="ECO:0000313" key="4">
    <source>
        <dbReference type="EMBL" id="KAA8545395.1"/>
    </source>
</evidence>
<sequence length="205" mass="23285">MEMEMNIGSYCFGEHFCGYTCLIKWHLTFGEHAKAVSSTSWLYIGNTKTTQLETILPQLLRLRFNSVQGTFGNLYTFSHMIEVKEIIVVCDPSYKDIFEDTIKKINVDLKFTLPGKERQDSVYSGLQAVDVSSKLVCIPDSARPLVSSGDIKKIQASFVDGEIKLAWAKKQYDMMLESKPLELSRHLKRPSVEELLTCKCKKGID</sequence>
<comment type="similarity">
    <text evidence="1">Belongs to the IspD/TarI cytidylyltransferase family. IspD subfamily.</text>
</comment>
<keyword evidence="5" id="KW-1185">Reference proteome</keyword>
<dbReference type="OrthoDB" id="414267at2759"/>
<dbReference type="PANTHER" id="PTHR32125:SF4">
    <property type="entry name" value="2-C-METHYL-D-ERYTHRITOL 4-PHOSPHATE CYTIDYLYLTRANSFERASE, CHLOROPLASTIC"/>
    <property type="match status" value="1"/>
</dbReference>
<evidence type="ECO:0000256" key="3">
    <source>
        <dbReference type="ARBA" id="ARBA00022695"/>
    </source>
</evidence>
<dbReference type="Gene3D" id="3.90.550.10">
    <property type="entry name" value="Spore Coat Polysaccharide Biosynthesis Protein SpsA, Chain A"/>
    <property type="match status" value="1"/>
</dbReference>
<dbReference type="EMBL" id="CM018033">
    <property type="protein sequence ID" value="KAA8545395.1"/>
    <property type="molecule type" value="Genomic_DNA"/>
</dbReference>
<evidence type="ECO:0000256" key="2">
    <source>
        <dbReference type="ARBA" id="ARBA00022679"/>
    </source>
</evidence>
<keyword evidence="3" id="KW-0548">Nucleotidyltransferase</keyword>
<dbReference type="SUPFAM" id="SSF53448">
    <property type="entry name" value="Nucleotide-diphospho-sugar transferases"/>
    <property type="match status" value="1"/>
</dbReference>
<dbReference type="AlphaFoldDB" id="A0A5J5BQX4"/>
<accession>A0A5J5BQX4</accession>
<evidence type="ECO:0000256" key="1">
    <source>
        <dbReference type="ARBA" id="ARBA00009789"/>
    </source>
</evidence>
<gene>
    <name evidence="4" type="ORF">F0562_020179</name>
</gene>
<organism evidence="4 5">
    <name type="scientific">Nyssa sinensis</name>
    <dbReference type="NCBI Taxonomy" id="561372"/>
    <lineage>
        <taxon>Eukaryota</taxon>
        <taxon>Viridiplantae</taxon>
        <taxon>Streptophyta</taxon>
        <taxon>Embryophyta</taxon>
        <taxon>Tracheophyta</taxon>
        <taxon>Spermatophyta</taxon>
        <taxon>Magnoliopsida</taxon>
        <taxon>eudicotyledons</taxon>
        <taxon>Gunneridae</taxon>
        <taxon>Pentapetalae</taxon>
        <taxon>asterids</taxon>
        <taxon>Cornales</taxon>
        <taxon>Nyssaceae</taxon>
        <taxon>Nyssa</taxon>
    </lineage>
</organism>
<dbReference type="Pfam" id="PF01128">
    <property type="entry name" value="IspD"/>
    <property type="match status" value="1"/>
</dbReference>